<reference evidence="3 4" key="1">
    <citation type="submission" date="2017-03" db="EMBL/GenBank/DDBJ databases">
        <title>Widespread Adenine N6-methylation of Active Genes in Fungi.</title>
        <authorList>
            <consortium name="DOE Joint Genome Institute"/>
            <person name="Mondo S.J."/>
            <person name="Dannebaum R.O."/>
            <person name="Kuo R.C."/>
            <person name="Louie K.B."/>
            <person name="Bewick A.J."/>
            <person name="Labutti K."/>
            <person name="Haridas S."/>
            <person name="Kuo A."/>
            <person name="Salamov A."/>
            <person name="Ahrendt S.R."/>
            <person name="Lau R."/>
            <person name="Bowen B.P."/>
            <person name="Lipzen A."/>
            <person name="Sullivan W."/>
            <person name="Andreopoulos W.B."/>
            <person name="Clum A."/>
            <person name="Lindquist E."/>
            <person name="Daum C."/>
            <person name="Northen T.R."/>
            <person name="Ramamoorthy G."/>
            <person name="Schmitz R.J."/>
            <person name="Gryganskyi A."/>
            <person name="Culley D."/>
            <person name="Magnuson J."/>
            <person name="James T.Y."/>
            <person name="O'Malley M.A."/>
            <person name="Stajich J.E."/>
            <person name="Spatafora J.W."/>
            <person name="Visel A."/>
            <person name="Grigoriev I.V."/>
        </authorList>
    </citation>
    <scope>NUCLEOTIDE SEQUENCE [LARGE SCALE GENOMIC DNA]</scope>
    <source>
        <strain evidence="3 4">NRRL Y-17943</strain>
    </source>
</reference>
<evidence type="ECO:0000256" key="2">
    <source>
        <dbReference type="ARBA" id="ARBA00022705"/>
    </source>
</evidence>
<comment type="similarity">
    <text evidence="1">Belongs to the DCC1 family.</text>
</comment>
<evidence type="ECO:0000313" key="3">
    <source>
        <dbReference type="EMBL" id="ORX37246.1"/>
    </source>
</evidence>
<dbReference type="AlphaFoldDB" id="A0A1Y1UIC6"/>
<dbReference type="PANTHER" id="PTHR13395">
    <property type="entry name" value="SISTER CHROMATID COHESION PROTEIN DCC1-RELATED"/>
    <property type="match status" value="1"/>
</dbReference>
<dbReference type="EMBL" id="NBSH01000006">
    <property type="protein sequence ID" value="ORX37246.1"/>
    <property type="molecule type" value="Genomic_DNA"/>
</dbReference>
<dbReference type="RefSeq" id="XP_021871284.1">
    <property type="nucleotide sequence ID" value="XM_022013401.1"/>
</dbReference>
<organism evidence="3 4">
    <name type="scientific">Kockovaella imperatae</name>
    <dbReference type="NCBI Taxonomy" id="4999"/>
    <lineage>
        <taxon>Eukaryota</taxon>
        <taxon>Fungi</taxon>
        <taxon>Dikarya</taxon>
        <taxon>Basidiomycota</taxon>
        <taxon>Agaricomycotina</taxon>
        <taxon>Tremellomycetes</taxon>
        <taxon>Tremellales</taxon>
        <taxon>Cuniculitremaceae</taxon>
        <taxon>Kockovaella</taxon>
    </lineage>
</organism>
<dbReference type="InParanoid" id="A0A1Y1UIC6"/>
<evidence type="ECO:0000313" key="4">
    <source>
        <dbReference type="Proteomes" id="UP000193218"/>
    </source>
</evidence>
<comment type="caution">
    <text evidence="3">The sequence shown here is derived from an EMBL/GenBank/DDBJ whole genome shotgun (WGS) entry which is preliminary data.</text>
</comment>
<keyword evidence="4" id="KW-1185">Reference proteome</keyword>
<dbReference type="GO" id="GO:0034088">
    <property type="term" value="P:maintenance of mitotic sister chromatid cohesion"/>
    <property type="evidence" value="ECO:0007669"/>
    <property type="project" value="TreeGrafter"/>
</dbReference>
<dbReference type="GO" id="GO:0000785">
    <property type="term" value="C:chromatin"/>
    <property type="evidence" value="ECO:0007669"/>
    <property type="project" value="TreeGrafter"/>
</dbReference>
<sequence>MLPESNVVLRLPRVECEERYQLLELPLEIVKKVKGNYNLTIRGKPTDDAVLCTPDATFGLRSVLVSNSLLVCRDAGGSRSTLEIRDTSHQVIECVPRAPDLERIRTLLKPSQWEGMDSKKRKRDMWTRDQLGSVIQASEKELEMGLKERNVVEYQGRMMMLPSRHLVPLLNILLTLLVVHGKNSVCPIKPILSTLSDHDLTEDFVLVVLDLFGEVDDGTWTCNLEQVIREIGLGLLARLSGPVPSETFESDWHEQVGDTWAHLATLDLLKGNHLTQTDLRNTTITSFPVHELSLDPATRFSDLFLTRPKWLAEEMKPFLRGLVRDGDDKARDKLVGKYVRVVKTAAERGEATEVWWYPRKM</sequence>
<dbReference type="GO" id="GO:0031390">
    <property type="term" value="C:Ctf18 RFC-like complex"/>
    <property type="evidence" value="ECO:0007669"/>
    <property type="project" value="InterPro"/>
</dbReference>
<protein>
    <submittedName>
        <fullName evidence="3">Sister chromatid cohesion protein Dcc1</fullName>
    </submittedName>
</protein>
<dbReference type="Proteomes" id="UP000193218">
    <property type="component" value="Unassembled WGS sequence"/>
</dbReference>
<dbReference type="FunCoup" id="A0A1Y1UIC6">
    <property type="interactions" value="260"/>
</dbReference>
<proteinExistence type="inferred from homology"/>
<dbReference type="InterPro" id="IPR019128">
    <property type="entry name" value="Dcc1"/>
</dbReference>
<dbReference type="OrthoDB" id="276989at2759"/>
<dbReference type="Pfam" id="PF09724">
    <property type="entry name" value="Dcc1"/>
    <property type="match status" value="1"/>
</dbReference>
<evidence type="ECO:0000256" key="1">
    <source>
        <dbReference type="ARBA" id="ARBA00007017"/>
    </source>
</evidence>
<dbReference type="GO" id="GO:0006260">
    <property type="term" value="P:DNA replication"/>
    <property type="evidence" value="ECO:0007669"/>
    <property type="project" value="UniProtKB-KW"/>
</dbReference>
<dbReference type="PANTHER" id="PTHR13395:SF6">
    <property type="entry name" value="SISTER CHROMATID COHESION PROTEIN DCC1"/>
    <property type="match status" value="1"/>
</dbReference>
<name>A0A1Y1UIC6_9TREE</name>
<dbReference type="STRING" id="4999.A0A1Y1UIC6"/>
<accession>A0A1Y1UIC6</accession>
<gene>
    <name evidence="3" type="ORF">BD324DRAFT_579683</name>
</gene>
<dbReference type="GeneID" id="33555209"/>
<dbReference type="GO" id="GO:0000775">
    <property type="term" value="C:chromosome, centromeric region"/>
    <property type="evidence" value="ECO:0007669"/>
    <property type="project" value="TreeGrafter"/>
</dbReference>
<keyword evidence="2" id="KW-0235">DNA replication</keyword>